<proteinExistence type="predicted"/>
<accession>A0A7I4YVY5</accession>
<protein>
    <submittedName>
        <fullName evidence="2">Uncharacterized protein</fullName>
    </submittedName>
</protein>
<dbReference type="WBParaSite" id="HCON_00148390-00001">
    <property type="protein sequence ID" value="HCON_00148390-00001"/>
    <property type="gene ID" value="HCON_00148390"/>
</dbReference>
<organism evidence="1 2">
    <name type="scientific">Haemonchus contortus</name>
    <name type="common">Barber pole worm</name>
    <dbReference type="NCBI Taxonomy" id="6289"/>
    <lineage>
        <taxon>Eukaryota</taxon>
        <taxon>Metazoa</taxon>
        <taxon>Ecdysozoa</taxon>
        <taxon>Nematoda</taxon>
        <taxon>Chromadorea</taxon>
        <taxon>Rhabditida</taxon>
        <taxon>Rhabditina</taxon>
        <taxon>Rhabditomorpha</taxon>
        <taxon>Strongyloidea</taxon>
        <taxon>Trichostrongylidae</taxon>
        <taxon>Haemonchus</taxon>
    </lineage>
</organism>
<dbReference type="OrthoDB" id="6759716at2759"/>
<dbReference type="AlphaFoldDB" id="A0A7I4YVY5"/>
<sequence length="126" mass="14545">MQRSDKEKRRAAVMDEAAEAGESIGKAWSFACYKAKITSLRRPDGTLTASRRAMENIIYDFYSDLFDSHCTSLFRTLGGRIYRSSASPFRNSTCHHVDEELYGTQSRWYQTRTSKESSTLHRQNPY</sequence>
<keyword evidence="1" id="KW-1185">Reference proteome</keyword>
<reference evidence="2" key="1">
    <citation type="submission" date="2020-12" db="UniProtKB">
        <authorList>
            <consortium name="WormBaseParasite"/>
        </authorList>
    </citation>
    <scope>IDENTIFICATION</scope>
    <source>
        <strain evidence="2">MHco3</strain>
    </source>
</reference>
<evidence type="ECO:0000313" key="2">
    <source>
        <dbReference type="WBParaSite" id="HCON_00148390-00001"/>
    </source>
</evidence>
<name>A0A7I4YVY5_HAECO</name>
<dbReference type="Proteomes" id="UP000025227">
    <property type="component" value="Unplaced"/>
</dbReference>
<evidence type="ECO:0000313" key="1">
    <source>
        <dbReference type="Proteomes" id="UP000025227"/>
    </source>
</evidence>